<dbReference type="EMBL" id="JAULSU010000005">
    <property type="protein sequence ID" value="KAK0617395.1"/>
    <property type="molecule type" value="Genomic_DNA"/>
</dbReference>
<proteinExistence type="predicted"/>
<keyword evidence="3" id="KW-1185">Reference proteome</keyword>
<protein>
    <submittedName>
        <fullName evidence="2">Uncharacterized protein</fullName>
    </submittedName>
</protein>
<accession>A0AA39WL32</accession>
<feature type="region of interest" description="Disordered" evidence="1">
    <location>
        <begin position="1"/>
        <end position="22"/>
    </location>
</feature>
<gene>
    <name evidence="2" type="ORF">B0T14DRAFT_267902</name>
</gene>
<evidence type="ECO:0000313" key="3">
    <source>
        <dbReference type="Proteomes" id="UP001175000"/>
    </source>
</evidence>
<dbReference type="AlphaFoldDB" id="A0AA39WL32"/>
<dbReference type="Proteomes" id="UP001175000">
    <property type="component" value="Unassembled WGS sequence"/>
</dbReference>
<evidence type="ECO:0000313" key="2">
    <source>
        <dbReference type="EMBL" id="KAK0617395.1"/>
    </source>
</evidence>
<name>A0AA39WL32_9PEZI</name>
<organism evidence="2 3">
    <name type="scientific">Immersiella caudata</name>
    <dbReference type="NCBI Taxonomy" id="314043"/>
    <lineage>
        <taxon>Eukaryota</taxon>
        <taxon>Fungi</taxon>
        <taxon>Dikarya</taxon>
        <taxon>Ascomycota</taxon>
        <taxon>Pezizomycotina</taxon>
        <taxon>Sordariomycetes</taxon>
        <taxon>Sordariomycetidae</taxon>
        <taxon>Sordariales</taxon>
        <taxon>Lasiosphaeriaceae</taxon>
        <taxon>Immersiella</taxon>
    </lineage>
</organism>
<sequence length="186" mass="21146">MTEGRNGLSLRGHRPITPENLGPDEMMLPQMTLFGRPEIEITINNAVLSKRYENTFASRKLMELLEQPLQRLDESQIKRILTPRGWIRCTEEVVLWFSLPETSPGHYVIRVLVLPEEHPHPGVSLIIGRPMIEHLDLINRVQALPYVTPFVMQDSVDSHDTVTTFDVIPSHQTRDDGSAHGSGPKR</sequence>
<comment type="caution">
    <text evidence="2">The sequence shown here is derived from an EMBL/GenBank/DDBJ whole genome shotgun (WGS) entry which is preliminary data.</text>
</comment>
<evidence type="ECO:0000256" key="1">
    <source>
        <dbReference type="SAM" id="MobiDB-lite"/>
    </source>
</evidence>
<reference evidence="2" key="1">
    <citation type="submission" date="2023-06" db="EMBL/GenBank/DDBJ databases">
        <title>Genome-scale phylogeny and comparative genomics of the fungal order Sordariales.</title>
        <authorList>
            <consortium name="Lawrence Berkeley National Laboratory"/>
            <person name="Hensen N."/>
            <person name="Bonometti L."/>
            <person name="Westerberg I."/>
            <person name="Brannstrom I.O."/>
            <person name="Guillou S."/>
            <person name="Cros-Aarteil S."/>
            <person name="Calhoun S."/>
            <person name="Haridas S."/>
            <person name="Kuo A."/>
            <person name="Mondo S."/>
            <person name="Pangilinan J."/>
            <person name="Riley R."/>
            <person name="Labutti K."/>
            <person name="Andreopoulos B."/>
            <person name="Lipzen A."/>
            <person name="Chen C."/>
            <person name="Yanf M."/>
            <person name="Daum C."/>
            <person name="Ng V."/>
            <person name="Clum A."/>
            <person name="Steindorff A."/>
            <person name="Ohm R."/>
            <person name="Martin F."/>
            <person name="Silar P."/>
            <person name="Natvig D."/>
            <person name="Lalanne C."/>
            <person name="Gautier V."/>
            <person name="Ament-Velasquez S.L."/>
            <person name="Kruys A."/>
            <person name="Hutchinson M.I."/>
            <person name="Powell A.J."/>
            <person name="Barry K."/>
            <person name="Miller A.N."/>
            <person name="Grigoriev I.V."/>
            <person name="Debuchy R."/>
            <person name="Gladieux P."/>
            <person name="Thoren M.H."/>
            <person name="Johannesson H."/>
        </authorList>
    </citation>
    <scope>NUCLEOTIDE SEQUENCE</scope>
    <source>
        <strain evidence="2">CBS 606.72</strain>
    </source>
</reference>